<dbReference type="Proteomes" id="UP000193925">
    <property type="component" value="Chromosome AFERRI"/>
</dbReference>
<gene>
    <name evidence="2" type="ORF">AFERRI_120026</name>
    <name evidence="3" type="ORF">AFERRI_30382</name>
</gene>
<evidence type="ECO:0000256" key="1">
    <source>
        <dbReference type="PROSITE-ProRule" id="PRU00510"/>
    </source>
</evidence>
<keyword evidence="4" id="KW-1185">Reference proteome</keyword>
<dbReference type="EMBL" id="CCCS020000004">
    <property type="protein sequence ID" value="CDQ08918.1"/>
    <property type="molecule type" value="Genomic_DNA"/>
</dbReference>
<protein>
    <submittedName>
        <fullName evidence="2">Uncharacterized protein</fullName>
    </submittedName>
</protein>
<organism evidence="2">
    <name type="scientific">Acidithiobacillus ferrivorans</name>
    <dbReference type="NCBI Taxonomy" id="160808"/>
    <lineage>
        <taxon>Bacteria</taxon>
        <taxon>Pseudomonadati</taxon>
        <taxon>Pseudomonadota</taxon>
        <taxon>Acidithiobacillia</taxon>
        <taxon>Acidithiobacillales</taxon>
        <taxon>Acidithiobacillaceae</taxon>
        <taxon>Acidithiobacillus</taxon>
    </lineage>
</organism>
<dbReference type="RefSeq" id="WP_014030376.1">
    <property type="nucleotide sequence ID" value="NZ_CCCS020000004.1"/>
</dbReference>
<accession>A0A060UQ44</accession>
<reference evidence="2" key="1">
    <citation type="submission" date="2014-03" db="EMBL/GenBank/DDBJ databases">
        <authorList>
            <person name="Genoscope - CEA"/>
        </authorList>
    </citation>
    <scope>NUCLEOTIDE SEQUENCE [LARGE SCALE GENOMIC DNA]</scope>
    <source>
        <strain evidence="2">CF27</strain>
    </source>
</reference>
<dbReference type="EMBL" id="LT841305">
    <property type="protein sequence ID" value="SMH66645.1"/>
    <property type="molecule type" value="Genomic_DNA"/>
</dbReference>
<reference evidence="3 4" key="3">
    <citation type="submission" date="2017-03" db="EMBL/GenBank/DDBJ databases">
        <authorList>
            <person name="Regsiter A."/>
            <person name="William W."/>
        </authorList>
    </citation>
    <scope>NUCLEOTIDE SEQUENCE [LARGE SCALE GENOMIC DNA]</scope>
    <source>
        <strain evidence="3">PRJEB5721</strain>
    </source>
</reference>
<evidence type="ECO:0000313" key="4">
    <source>
        <dbReference type="Proteomes" id="UP000193925"/>
    </source>
</evidence>
<evidence type="ECO:0000313" key="2">
    <source>
        <dbReference type="EMBL" id="CDQ08918.1"/>
    </source>
</evidence>
<sequence length="109" mass="12419">MDTEWCADPLDMATKITENENRQRIQEQLDRAKCSEQPDEDENGTRYCLDCAEVIDPRRVAAVNAVRCVVCATAREARDDSRLRRHGGVNRIVEDLARPREVFNAGTEL</sequence>
<proteinExistence type="predicted"/>
<evidence type="ECO:0000313" key="3">
    <source>
        <dbReference type="EMBL" id="SMH66645.1"/>
    </source>
</evidence>
<name>A0A060UQ44_9PROT</name>
<comment type="caution">
    <text evidence="1">Lacks conserved residue(s) required for the propagation of feature annotation.</text>
</comment>
<dbReference type="AlphaFoldDB" id="A0A060UQ44"/>
<dbReference type="PROSITE" id="PS51128">
    <property type="entry name" value="ZF_DKSA_2"/>
    <property type="match status" value="1"/>
</dbReference>
<reference evidence="2" key="2">
    <citation type="submission" date="2014-07" db="EMBL/GenBank/DDBJ databases">
        <title>Initial genome analysis of the psychrotolerant acidophile Acidithiobacillus ferrivorans CF27: insights into iron and sulfur oxidation pathways and into biofilm formation.</title>
        <authorList>
            <person name="Talla E."/>
            <person name="Hedrich S."/>
            <person name="Mangenot S."/>
            <person name="Ji B."/>
            <person name="Johnson D.B."/>
            <person name="Barbe V."/>
            <person name="Bonnefoy V."/>
        </authorList>
    </citation>
    <scope>NUCLEOTIDE SEQUENCE [LARGE SCALE GENOMIC DNA]</scope>
    <source>
        <strain evidence="2">CF27</strain>
    </source>
</reference>